<dbReference type="InterPro" id="IPR011006">
    <property type="entry name" value="CheY-like_superfamily"/>
</dbReference>
<sequence length="213" mass="22798">MDRLKGRAQGRISLFDTSGAGPSKRRGEPLRAWPRAPTARLGPSSLARARPPHGRGTVRAPGVDGSLGAAIGRARRSPPPLPIGGALLVPRKKIVVVEDDPELRDLETFLLGAEGYDVVGVADGIDAAAIALRERADLVLLDLMLPGKDGNAVLEELGQKPETRHTPVIVVSAFLAQLRLTPQVRRVLSKPFDVSDLLESVAREVDRAREEVA</sequence>
<feature type="region of interest" description="Disordered" evidence="3">
    <location>
        <begin position="1"/>
        <end position="65"/>
    </location>
</feature>
<feature type="modified residue" description="4-aspartylphosphate" evidence="2">
    <location>
        <position position="142"/>
    </location>
</feature>
<dbReference type="GO" id="GO:0000160">
    <property type="term" value="P:phosphorelay signal transduction system"/>
    <property type="evidence" value="ECO:0007669"/>
    <property type="project" value="InterPro"/>
</dbReference>
<dbReference type="InterPro" id="IPR050595">
    <property type="entry name" value="Bact_response_regulator"/>
</dbReference>
<accession>A0A6N7Q845</accession>
<organism evidence="5 6">
    <name type="scientific">Polyangium spumosum</name>
    <dbReference type="NCBI Taxonomy" id="889282"/>
    <lineage>
        <taxon>Bacteria</taxon>
        <taxon>Pseudomonadati</taxon>
        <taxon>Myxococcota</taxon>
        <taxon>Polyangia</taxon>
        <taxon>Polyangiales</taxon>
        <taxon>Polyangiaceae</taxon>
        <taxon>Polyangium</taxon>
    </lineage>
</organism>
<evidence type="ECO:0000256" key="2">
    <source>
        <dbReference type="PROSITE-ProRule" id="PRU00169"/>
    </source>
</evidence>
<dbReference type="EMBL" id="WJIE01000015">
    <property type="protein sequence ID" value="MRG97041.1"/>
    <property type="molecule type" value="Genomic_DNA"/>
</dbReference>
<keyword evidence="6" id="KW-1185">Reference proteome</keyword>
<dbReference type="InterPro" id="IPR001789">
    <property type="entry name" value="Sig_transdc_resp-reg_receiver"/>
</dbReference>
<protein>
    <submittedName>
        <fullName evidence="5">Response regulator</fullName>
    </submittedName>
</protein>
<dbReference type="Pfam" id="PF00072">
    <property type="entry name" value="Response_reg"/>
    <property type="match status" value="1"/>
</dbReference>
<feature type="domain" description="Response regulatory" evidence="4">
    <location>
        <begin position="93"/>
        <end position="205"/>
    </location>
</feature>
<dbReference type="SUPFAM" id="SSF52172">
    <property type="entry name" value="CheY-like"/>
    <property type="match status" value="1"/>
</dbReference>
<evidence type="ECO:0000313" key="6">
    <source>
        <dbReference type="Proteomes" id="UP000440224"/>
    </source>
</evidence>
<dbReference type="PROSITE" id="PS50110">
    <property type="entry name" value="RESPONSE_REGULATORY"/>
    <property type="match status" value="1"/>
</dbReference>
<dbReference type="SMART" id="SM00448">
    <property type="entry name" value="REC"/>
    <property type="match status" value="1"/>
</dbReference>
<proteinExistence type="predicted"/>
<evidence type="ECO:0000256" key="3">
    <source>
        <dbReference type="SAM" id="MobiDB-lite"/>
    </source>
</evidence>
<dbReference type="AlphaFoldDB" id="A0A6N7Q845"/>
<dbReference type="PANTHER" id="PTHR44591">
    <property type="entry name" value="STRESS RESPONSE REGULATOR PROTEIN 1"/>
    <property type="match status" value="1"/>
</dbReference>
<evidence type="ECO:0000313" key="5">
    <source>
        <dbReference type="EMBL" id="MRG97041.1"/>
    </source>
</evidence>
<name>A0A6N7Q845_9BACT</name>
<dbReference type="Gene3D" id="3.40.50.2300">
    <property type="match status" value="1"/>
</dbReference>
<comment type="caution">
    <text evidence="5">The sequence shown here is derived from an EMBL/GenBank/DDBJ whole genome shotgun (WGS) entry which is preliminary data.</text>
</comment>
<dbReference type="PANTHER" id="PTHR44591:SF3">
    <property type="entry name" value="RESPONSE REGULATORY DOMAIN-CONTAINING PROTEIN"/>
    <property type="match status" value="1"/>
</dbReference>
<evidence type="ECO:0000259" key="4">
    <source>
        <dbReference type="PROSITE" id="PS50110"/>
    </source>
</evidence>
<gene>
    <name evidence="5" type="ORF">GF068_34720</name>
</gene>
<keyword evidence="1 2" id="KW-0597">Phosphoprotein</keyword>
<dbReference type="Proteomes" id="UP000440224">
    <property type="component" value="Unassembled WGS sequence"/>
</dbReference>
<evidence type="ECO:0000256" key="1">
    <source>
        <dbReference type="ARBA" id="ARBA00022553"/>
    </source>
</evidence>
<reference evidence="5 6" key="1">
    <citation type="submission" date="2019-10" db="EMBL/GenBank/DDBJ databases">
        <title>A soil myxobacterium in the family Polyangiaceae.</title>
        <authorList>
            <person name="Li Y."/>
            <person name="Wang J."/>
        </authorList>
    </citation>
    <scope>NUCLEOTIDE SEQUENCE [LARGE SCALE GENOMIC DNA]</scope>
    <source>
        <strain evidence="5 6">DSM 14734</strain>
    </source>
</reference>